<dbReference type="Proteomes" id="UP000064967">
    <property type="component" value="Chromosome"/>
</dbReference>
<evidence type="ECO:0000313" key="3">
    <source>
        <dbReference type="Proteomes" id="UP000064967"/>
    </source>
</evidence>
<dbReference type="AlphaFoldDB" id="A0A0K1PZY1"/>
<dbReference type="KEGG" id="llu:AKJ09_05716"/>
<reference evidence="2 3" key="1">
    <citation type="submission" date="2015-08" db="EMBL/GenBank/DDBJ databases">
        <authorList>
            <person name="Babu N.S."/>
            <person name="Beckwith C.J."/>
            <person name="Beseler K.G."/>
            <person name="Brison A."/>
            <person name="Carone J.V."/>
            <person name="Caskin T.P."/>
            <person name="Diamond M."/>
            <person name="Durham M.E."/>
            <person name="Foxe J.M."/>
            <person name="Go M."/>
            <person name="Henderson B.A."/>
            <person name="Jones I.B."/>
            <person name="McGettigan J.A."/>
            <person name="Micheletti S.J."/>
            <person name="Nasrallah M.E."/>
            <person name="Ortiz D."/>
            <person name="Piller C.R."/>
            <person name="Privatt S.R."/>
            <person name="Schneider S.L."/>
            <person name="Sharp S."/>
            <person name="Smith T.C."/>
            <person name="Stanton J.D."/>
            <person name="Ullery H.E."/>
            <person name="Wilson R.J."/>
            <person name="Serrano M.G."/>
            <person name="Buck G."/>
            <person name="Lee V."/>
            <person name="Wang Y."/>
            <person name="Carvalho R."/>
            <person name="Voegtly L."/>
            <person name="Shi R."/>
            <person name="Duckworth R."/>
            <person name="Johnson A."/>
            <person name="Loviza R."/>
            <person name="Walstead R."/>
            <person name="Shah Z."/>
            <person name="Kiflezghi M."/>
            <person name="Wade K."/>
            <person name="Ball S.L."/>
            <person name="Bradley K.W."/>
            <person name="Asai D.J."/>
            <person name="Bowman C.A."/>
            <person name="Russell D.A."/>
            <person name="Pope W.H."/>
            <person name="Jacobs-Sera D."/>
            <person name="Hendrix R.W."/>
            <person name="Hatfull G.F."/>
        </authorList>
    </citation>
    <scope>NUCLEOTIDE SEQUENCE [LARGE SCALE GENOMIC DNA]</scope>
    <source>
        <strain evidence="2 3">DSM 27648</strain>
    </source>
</reference>
<proteinExistence type="predicted"/>
<dbReference type="EMBL" id="CP012333">
    <property type="protein sequence ID" value="AKU99052.1"/>
    <property type="molecule type" value="Genomic_DNA"/>
</dbReference>
<feature type="region of interest" description="Disordered" evidence="1">
    <location>
        <begin position="1"/>
        <end position="42"/>
    </location>
</feature>
<sequence length="99" mass="10147">MSVFACNENESSETATDAGGLSDVMKTSDDAASDSATDTAAPPVCKEGRRRCVGSDLQLCDDGGWVLLQSCLPGEWCDVAVGICRALGDAGPDSSRDAS</sequence>
<protein>
    <submittedName>
        <fullName evidence="2">Uncharacterized protein</fullName>
    </submittedName>
</protein>
<keyword evidence="3" id="KW-1185">Reference proteome</keyword>
<evidence type="ECO:0000256" key="1">
    <source>
        <dbReference type="SAM" id="MobiDB-lite"/>
    </source>
</evidence>
<organism evidence="2 3">
    <name type="scientific">Labilithrix luteola</name>
    <dbReference type="NCBI Taxonomy" id="1391654"/>
    <lineage>
        <taxon>Bacteria</taxon>
        <taxon>Pseudomonadati</taxon>
        <taxon>Myxococcota</taxon>
        <taxon>Polyangia</taxon>
        <taxon>Polyangiales</taxon>
        <taxon>Labilitrichaceae</taxon>
        <taxon>Labilithrix</taxon>
    </lineage>
</organism>
<evidence type="ECO:0000313" key="2">
    <source>
        <dbReference type="EMBL" id="AKU99052.1"/>
    </source>
</evidence>
<gene>
    <name evidence="2" type="ORF">AKJ09_05716</name>
</gene>
<dbReference type="STRING" id="1391654.AKJ09_05716"/>
<accession>A0A0K1PZY1</accession>
<name>A0A0K1PZY1_9BACT</name>